<protein>
    <submittedName>
        <fullName evidence="1">Uncharacterized protein</fullName>
    </submittedName>
</protein>
<dbReference type="Proteomes" id="UP000749559">
    <property type="component" value="Unassembled WGS sequence"/>
</dbReference>
<reference evidence="1" key="1">
    <citation type="submission" date="2022-03" db="EMBL/GenBank/DDBJ databases">
        <authorList>
            <person name="Martin C."/>
        </authorList>
    </citation>
    <scope>NUCLEOTIDE SEQUENCE</scope>
</reference>
<proteinExistence type="predicted"/>
<sequence length="478" mass="55156">MHPNLPNLQRIQLSPHHVIPGRRFKRAVMPILCVLMFVVLIVKDRPPASAPEHHTKKNSEDIFGLAKKSFVDGIDEPTLNTPATHKLITTLRGSFFLGGNGQKIVSSQIKTSLLYTFYPDVTDSVRAMFPNVRGPNTPNQYFVISPAIAFYKGEIWTLLRVWLNYERLKDTKEKQYNVWQDNYLYMQRFNNEMNPTSYGSLLGIPVPKQYMRNAGTGDPRIFEFKGDLYAFYYMPMNVDGKEWGNMFMWNLNKNYALKPQIPGFEMNKIDSNWSPFVKDDKLYFLYSYDPVRILQCTDKAECHFIGDASGISNAPFDWKHNCLRGGTPFQVYEYPYYIAIAHTRVLTRKGESFYGVHLVILNVDTFRVLYVSAPIKIHGSILRSASIVRNKYIKVPFFYPLSFIIENKNSLAMGVHINDHRAIILRLNGIAPIINTVIYLDKKYKPSTPITTDLLHKYATVSMELPNEVRYPYKGIKL</sequence>
<keyword evidence="2" id="KW-1185">Reference proteome</keyword>
<accession>A0A8J1XNC0</accession>
<dbReference type="AlphaFoldDB" id="A0A8J1XNC0"/>
<evidence type="ECO:0000313" key="1">
    <source>
        <dbReference type="EMBL" id="CAH1801735.1"/>
    </source>
</evidence>
<gene>
    <name evidence="1" type="ORF">OFUS_LOCUS25495</name>
</gene>
<dbReference type="OrthoDB" id="6274964at2759"/>
<dbReference type="EMBL" id="CAIIXF020000012">
    <property type="protein sequence ID" value="CAH1801735.1"/>
    <property type="molecule type" value="Genomic_DNA"/>
</dbReference>
<evidence type="ECO:0000313" key="2">
    <source>
        <dbReference type="Proteomes" id="UP000749559"/>
    </source>
</evidence>
<organism evidence="1 2">
    <name type="scientific">Owenia fusiformis</name>
    <name type="common">Polychaete worm</name>
    <dbReference type="NCBI Taxonomy" id="6347"/>
    <lineage>
        <taxon>Eukaryota</taxon>
        <taxon>Metazoa</taxon>
        <taxon>Spiralia</taxon>
        <taxon>Lophotrochozoa</taxon>
        <taxon>Annelida</taxon>
        <taxon>Polychaeta</taxon>
        <taxon>Sedentaria</taxon>
        <taxon>Canalipalpata</taxon>
        <taxon>Sabellida</taxon>
        <taxon>Oweniida</taxon>
        <taxon>Oweniidae</taxon>
        <taxon>Owenia</taxon>
    </lineage>
</organism>
<name>A0A8J1XNC0_OWEFU</name>
<comment type="caution">
    <text evidence="1">The sequence shown here is derived from an EMBL/GenBank/DDBJ whole genome shotgun (WGS) entry which is preliminary data.</text>
</comment>